<evidence type="ECO:0000256" key="6">
    <source>
        <dbReference type="ARBA" id="ARBA00022839"/>
    </source>
</evidence>
<accession>K0KSG0</accession>
<comment type="caution">
    <text evidence="9">The sequence shown here is derived from an EMBL/GenBank/DDBJ whole genome shotgun (WGS) entry which is preliminary data.</text>
</comment>
<organism evidence="9 10">
    <name type="scientific">Wickerhamomyces ciferrii (strain ATCC 14091 / BCRC 22168 / CBS 111 / JCM 3599 / NBRC 0793 / NRRL Y-1031 F-60-10)</name>
    <name type="common">Yeast</name>
    <name type="synonym">Pichia ciferrii</name>
    <dbReference type="NCBI Taxonomy" id="1206466"/>
    <lineage>
        <taxon>Eukaryota</taxon>
        <taxon>Fungi</taxon>
        <taxon>Dikarya</taxon>
        <taxon>Ascomycota</taxon>
        <taxon>Saccharomycotina</taxon>
        <taxon>Saccharomycetes</taxon>
        <taxon>Phaffomycetales</taxon>
        <taxon>Wickerhamomycetaceae</taxon>
        <taxon>Wickerhamomyces</taxon>
    </lineage>
</organism>
<evidence type="ECO:0000256" key="1">
    <source>
        <dbReference type="ARBA" id="ARBA00004123"/>
    </source>
</evidence>
<dbReference type="GO" id="GO:0005634">
    <property type="term" value="C:nucleus"/>
    <property type="evidence" value="ECO:0007669"/>
    <property type="project" value="UniProtKB-SubCell"/>
</dbReference>
<dbReference type="SUPFAM" id="SSF53098">
    <property type="entry name" value="Ribonuclease H-like"/>
    <property type="match status" value="1"/>
</dbReference>
<dbReference type="HOGENOM" id="CLU_109940_0_0_1"/>
<protein>
    <submittedName>
        <fullName evidence="9">Small RNA degrading nuclease</fullName>
        <ecNumber evidence="9">3.1.-.-</ecNumber>
    </submittedName>
</protein>
<dbReference type="GO" id="GO:0004527">
    <property type="term" value="F:exonuclease activity"/>
    <property type="evidence" value="ECO:0007669"/>
    <property type="project" value="UniProtKB-KW"/>
</dbReference>
<evidence type="ECO:0000256" key="7">
    <source>
        <dbReference type="ARBA" id="ARBA00023242"/>
    </source>
</evidence>
<proteinExistence type="inferred from homology"/>
<keyword evidence="10" id="KW-1185">Reference proteome</keyword>
<dbReference type="InterPro" id="IPR034922">
    <property type="entry name" value="REX1-like_exo"/>
</dbReference>
<keyword evidence="4" id="KW-0540">Nuclease</keyword>
<evidence type="ECO:0000256" key="2">
    <source>
        <dbReference type="ARBA" id="ARBA00006357"/>
    </source>
</evidence>
<evidence type="ECO:0000256" key="4">
    <source>
        <dbReference type="ARBA" id="ARBA00022722"/>
    </source>
</evidence>
<dbReference type="InterPro" id="IPR013520">
    <property type="entry name" value="Ribonucl_H"/>
</dbReference>
<name>K0KSG0_WICCF</name>
<dbReference type="InterPro" id="IPR036397">
    <property type="entry name" value="RNaseH_sf"/>
</dbReference>
<evidence type="ECO:0000256" key="5">
    <source>
        <dbReference type="ARBA" id="ARBA00022801"/>
    </source>
</evidence>
<dbReference type="CDD" id="cd06145">
    <property type="entry name" value="REX1_like"/>
    <property type="match status" value="1"/>
</dbReference>
<evidence type="ECO:0000259" key="8">
    <source>
        <dbReference type="SMART" id="SM00479"/>
    </source>
</evidence>
<dbReference type="Gene3D" id="3.30.420.10">
    <property type="entry name" value="Ribonuclease H-like superfamily/Ribonuclease H"/>
    <property type="match status" value="1"/>
</dbReference>
<dbReference type="PANTHER" id="PTHR12801:SF115">
    <property type="entry name" value="FI18136P1-RELATED"/>
    <property type="match status" value="1"/>
</dbReference>
<evidence type="ECO:0000313" key="9">
    <source>
        <dbReference type="EMBL" id="CCH44972.1"/>
    </source>
</evidence>
<comment type="similarity">
    <text evidence="2">Belongs to the REXO1/REXO3 family.</text>
</comment>
<sequence length="209" mass="23798">MVSPGRRLRQLLLTFDDMMNNGQYPIHANVPGNEYGQESVGTFIVSRYYNDRPTYYALDCEMVLMQNNTRQVGRVSLVDRDGDVVIDEYVRPRGPIKSLLTQYSGITRADMQNARYTLGQIQARLLDIVGEDDILIGHAIHNDLKVLRWKHPLIVDTADVFWGDGINNQPPSLKKLAAMYFDINIQNGPHDSVEDARVALDLVKMEMFN</sequence>
<gene>
    <name evidence="9" type="ORF">BN7_4550</name>
</gene>
<keyword evidence="7" id="KW-0539">Nucleus</keyword>
<dbReference type="Pfam" id="PF00929">
    <property type="entry name" value="RNase_T"/>
    <property type="match status" value="1"/>
</dbReference>
<dbReference type="InterPro" id="IPR012337">
    <property type="entry name" value="RNaseH-like_sf"/>
</dbReference>
<dbReference type="GO" id="GO:0003676">
    <property type="term" value="F:nucleic acid binding"/>
    <property type="evidence" value="ECO:0007669"/>
    <property type="project" value="InterPro"/>
</dbReference>
<feature type="domain" description="Exonuclease" evidence="8">
    <location>
        <begin position="54"/>
        <end position="209"/>
    </location>
</feature>
<dbReference type="Proteomes" id="UP000009328">
    <property type="component" value="Unassembled WGS sequence"/>
</dbReference>
<comment type="subcellular location">
    <subcellularLocation>
        <location evidence="1">Nucleus</location>
    </subcellularLocation>
</comment>
<dbReference type="InParanoid" id="K0KSG0"/>
<dbReference type="GO" id="GO:0006364">
    <property type="term" value="P:rRNA processing"/>
    <property type="evidence" value="ECO:0007669"/>
    <property type="project" value="UniProtKB-KW"/>
</dbReference>
<dbReference type="eggNOG" id="KOG2248">
    <property type="taxonomic scope" value="Eukaryota"/>
</dbReference>
<dbReference type="EC" id="3.1.-.-" evidence="9"/>
<dbReference type="PANTHER" id="PTHR12801">
    <property type="entry name" value="RNA EXONUCLEASE REXO1 / RECO3 FAMILY MEMBER-RELATED"/>
    <property type="match status" value="1"/>
</dbReference>
<dbReference type="EMBL" id="CAIF01000177">
    <property type="protein sequence ID" value="CCH44972.1"/>
    <property type="molecule type" value="Genomic_DNA"/>
</dbReference>
<dbReference type="InterPro" id="IPR047021">
    <property type="entry name" value="REXO1/3/4-like"/>
</dbReference>
<evidence type="ECO:0000256" key="3">
    <source>
        <dbReference type="ARBA" id="ARBA00022552"/>
    </source>
</evidence>
<evidence type="ECO:0000313" key="10">
    <source>
        <dbReference type="Proteomes" id="UP000009328"/>
    </source>
</evidence>
<keyword evidence="5 9" id="KW-0378">Hydrolase</keyword>
<keyword evidence="3" id="KW-0698">rRNA processing</keyword>
<dbReference type="AlphaFoldDB" id="K0KSG0"/>
<keyword evidence="6" id="KW-0269">Exonuclease</keyword>
<dbReference type="SMART" id="SM00479">
    <property type="entry name" value="EXOIII"/>
    <property type="match status" value="1"/>
</dbReference>
<reference evidence="9 10" key="1">
    <citation type="journal article" date="2012" name="Eukaryot. Cell">
        <title>Draft genome sequence of Wickerhamomyces ciferrii NRRL Y-1031 F-60-10.</title>
        <authorList>
            <person name="Schneider J."/>
            <person name="Andrea H."/>
            <person name="Blom J."/>
            <person name="Jaenicke S."/>
            <person name="Ruckert C."/>
            <person name="Schorsch C."/>
            <person name="Szczepanowski R."/>
            <person name="Farwick M."/>
            <person name="Goesmann A."/>
            <person name="Puhler A."/>
            <person name="Schaffer S."/>
            <person name="Tauch A."/>
            <person name="Kohler T."/>
            <person name="Brinkrolf K."/>
        </authorList>
    </citation>
    <scope>NUCLEOTIDE SEQUENCE [LARGE SCALE GENOMIC DNA]</scope>
    <source>
        <strain evidence="10">ATCC 14091 / BCRC 22168 / CBS 111 / JCM 3599 / NBRC 0793 / NRRL Y-1031 F-60-10</strain>
    </source>
</reference>
<dbReference type="STRING" id="1206466.K0KSG0"/>